<dbReference type="GO" id="GO:0016757">
    <property type="term" value="F:glycosyltransferase activity"/>
    <property type="evidence" value="ECO:0007669"/>
    <property type="project" value="InterPro"/>
</dbReference>
<evidence type="ECO:0000259" key="2">
    <source>
        <dbReference type="Pfam" id="PF00534"/>
    </source>
</evidence>
<organism evidence="4 5">
    <name type="scientific">Dyadobacter luteus</name>
    <dbReference type="NCBI Taxonomy" id="2259619"/>
    <lineage>
        <taxon>Bacteria</taxon>
        <taxon>Pseudomonadati</taxon>
        <taxon>Bacteroidota</taxon>
        <taxon>Cytophagia</taxon>
        <taxon>Cytophagales</taxon>
        <taxon>Spirosomataceae</taxon>
        <taxon>Dyadobacter</taxon>
    </lineage>
</organism>
<sequence length="383" mass="44174">MQNTQKFKIVSLVHALSHQGGLQRVAVNLANYWISKGHLVEIWVFKDEPCIYQIDSRVKIKVLVESRPSYPGNKIVKYITDFFRLISGIKAYIKLLKTEKPDIVLIHKSTVHDAFVGFQRLYSKRTLELLHLTFNQHPQMEQFPSYVRYFQSITYKFIQPKKNLVVLNNDVKDTVISSGWKDVTCIFNALPFRSETKSLLDKKYMLAVGRGAPQKGFPILLKAFALIAQKHTDWKLRIIGEGVTHKANELIDIVEQYSLQNQVELIETVSNIKDYYLDSSIFVLSSYYEGMPMALIEAQECGLPIITSDIEGINDVINEDCAVKFDIGNSQQLAEQMERLLLNEPLRKKMAQESIRNARNFYIESIDLKWMELFNATLKKDVN</sequence>
<proteinExistence type="predicted"/>
<dbReference type="InterPro" id="IPR028098">
    <property type="entry name" value="Glyco_trans_4-like_N"/>
</dbReference>
<dbReference type="OrthoDB" id="1522162at2"/>
<feature type="domain" description="Glycosyltransferase subfamily 4-like N-terminal" evidence="3">
    <location>
        <begin position="20"/>
        <end position="188"/>
    </location>
</feature>
<evidence type="ECO:0000313" key="4">
    <source>
        <dbReference type="EMBL" id="REA62501.1"/>
    </source>
</evidence>
<dbReference type="InterPro" id="IPR001296">
    <property type="entry name" value="Glyco_trans_1"/>
</dbReference>
<dbReference type="PANTHER" id="PTHR46401">
    <property type="entry name" value="GLYCOSYLTRANSFERASE WBBK-RELATED"/>
    <property type="match status" value="1"/>
</dbReference>
<dbReference type="Pfam" id="PF13439">
    <property type="entry name" value="Glyco_transf_4"/>
    <property type="match status" value="1"/>
</dbReference>
<dbReference type="GO" id="GO:0009103">
    <property type="term" value="P:lipopolysaccharide biosynthetic process"/>
    <property type="evidence" value="ECO:0007669"/>
    <property type="project" value="TreeGrafter"/>
</dbReference>
<feature type="domain" description="Glycosyl transferase family 1" evidence="2">
    <location>
        <begin position="197"/>
        <end position="354"/>
    </location>
</feature>
<dbReference type="SUPFAM" id="SSF53756">
    <property type="entry name" value="UDP-Glycosyltransferase/glycogen phosphorylase"/>
    <property type="match status" value="1"/>
</dbReference>
<protein>
    <recommendedName>
        <fullName evidence="6">Glycosyltransferase family 4 protein</fullName>
    </recommendedName>
</protein>
<evidence type="ECO:0008006" key="6">
    <source>
        <dbReference type="Google" id="ProtNLM"/>
    </source>
</evidence>
<dbReference type="RefSeq" id="WP_115830532.1">
    <property type="nucleotide sequence ID" value="NZ_QNUL01000005.1"/>
</dbReference>
<gene>
    <name evidence="4" type="ORF">DSL64_09640</name>
</gene>
<dbReference type="Proteomes" id="UP000256373">
    <property type="component" value="Unassembled WGS sequence"/>
</dbReference>
<evidence type="ECO:0000259" key="3">
    <source>
        <dbReference type="Pfam" id="PF13439"/>
    </source>
</evidence>
<dbReference type="Gene3D" id="3.40.50.2000">
    <property type="entry name" value="Glycogen Phosphorylase B"/>
    <property type="match status" value="2"/>
</dbReference>
<accession>A0A3D8YDH6</accession>
<keyword evidence="5" id="KW-1185">Reference proteome</keyword>
<dbReference type="AlphaFoldDB" id="A0A3D8YDH6"/>
<dbReference type="EMBL" id="QNUL01000005">
    <property type="protein sequence ID" value="REA62501.1"/>
    <property type="molecule type" value="Genomic_DNA"/>
</dbReference>
<reference evidence="4 5" key="1">
    <citation type="submission" date="2018-07" db="EMBL/GenBank/DDBJ databases">
        <title>Dyadobacter roseus sp. nov., isolated from rose rhizosphere soil.</title>
        <authorList>
            <person name="Chen L."/>
        </authorList>
    </citation>
    <scope>NUCLEOTIDE SEQUENCE [LARGE SCALE GENOMIC DNA]</scope>
    <source>
        <strain evidence="4 5">RS19</strain>
    </source>
</reference>
<evidence type="ECO:0000313" key="5">
    <source>
        <dbReference type="Proteomes" id="UP000256373"/>
    </source>
</evidence>
<evidence type="ECO:0000256" key="1">
    <source>
        <dbReference type="ARBA" id="ARBA00022679"/>
    </source>
</evidence>
<dbReference type="Pfam" id="PF00534">
    <property type="entry name" value="Glycos_transf_1"/>
    <property type="match status" value="1"/>
</dbReference>
<keyword evidence="1" id="KW-0808">Transferase</keyword>
<comment type="caution">
    <text evidence="4">The sequence shown here is derived from an EMBL/GenBank/DDBJ whole genome shotgun (WGS) entry which is preliminary data.</text>
</comment>
<name>A0A3D8YDH6_9BACT</name>
<dbReference type="PANTHER" id="PTHR46401:SF2">
    <property type="entry name" value="GLYCOSYLTRANSFERASE WBBK-RELATED"/>
    <property type="match status" value="1"/>
</dbReference>